<proteinExistence type="predicted"/>
<organism evidence="3 4">
    <name type="scientific">Sporocytophaga myxococcoides</name>
    <dbReference type="NCBI Taxonomy" id="153721"/>
    <lineage>
        <taxon>Bacteria</taxon>
        <taxon>Pseudomonadati</taxon>
        <taxon>Bacteroidota</taxon>
        <taxon>Cytophagia</taxon>
        <taxon>Cytophagales</taxon>
        <taxon>Cytophagaceae</taxon>
        <taxon>Sporocytophaga</taxon>
    </lineage>
</organism>
<evidence type="ECO:0000256" key="1">
    <source>
        <dbReference type="SAM" id="MobiDB-lite"/>
    </source>
</evidence>
<name>A0A098L8V9_9BACT</name>
<protein>
    <submittedName>
        <fullName evidence="3">Uncharacterized protein</fullName>
    </submittedName>
</protein>
<evidence type="ECO:0000256" key="2">
    <source>
        <dbReference type="SAM" id="Phobius"/>
    </source>
</evidence>
<sequence length="102" mass="11960">MEKQDPKYELIKNKLEVLETSPDPYAWDKIYDALHKKPVYLKLNRFNNLTIAVSLISIFIFSILYSPRILNPPSSLKENLKKDQDSTLKTKHKDKVFPPLPF</sequence>
<reference evidence="3 4" key="1">
    <citation type="submission" date="2014-09" db="EMBL/GenBank/DDBJ databases">
        <title>Sporocytophaga myxococcoides PG-01 genome sequencing.</title>
        <authorList>
            <person name="Liu L."/>
            <person name="Gao P.J."/>
            <person name="Chen G.J."/>
            <person name="Wang L.S."/>
        </authorList>
    </citation>
    <scope>NUCLEOTIDE SEQUENCE [LARGE SCALE GENOMIC DNA]</scope>
    <source>
        <strain evidence="3 4">PG-01</strain>
    </source>
</reference>
<gene>
    <name evidence="3" type="ORF">MYP_501</name>
</gene>
<dbReference type="EMBL" id="BBLT01000001">
    <property type="protein sequence ID" value="GAL83275.1"/>
    <property type="molecule type" value="Genomic_DNA"/>
</dbReference>
<dbReference type="OrthoDB" id="9900445at2"/>
<keyword evidence="4" id="KW-1185">Reference proteome</keyword>
<evidence type="ECO:0000313" key="3">
    <source>
        <dbReference type="EMBL" id="GAL83275.1"/>
    </source>
</evidence>
<dbReference type="AlphaFoldDB" id="A0A098L8V9"/>
<keyword evidence="2" id="KW-0472">Membrane</keyword>
<accession>A0A098L8V9</accession>
<keyword evidence="2" id="KW-0812">Transmembrane</keyword>
<dbReference type="RefSeq" id="WP_045457909.1">
    <property type="nucleotide sequence ID" value="NZ_BBLT01000001.1"/>
</dbReference>
<feature type="region of interest" description="Disordered" evidence="1">
    <location>
        <begin position="81"/>
        <end position="102"/>
    </location>
</feature>
<keyword evidence="2" id="KW-1133">Transmembrane helix</keyword>
<evidence type="ECO:0000313" key="4">
    <source>
        <dbReference type="Proteomes" id="UP000030185"/>
    </source>
</evidence>
<feature type="transmembrane region" description="Helical" evidence="2">
    <location>
        <begin position="46"/>
        <end position="65"/>
    </location>
</feature>
<dbReference type="Proteomes" id="UP000030185">
    <property type="component" value="Unassembled WGS sequence"/>
</dbReference>
<comment type="caution">
    <text evidence="3">The sequence shown here is derived from an EMBL/GenBank/DDBJ whole genome shotgun (WGS) entry which is preliminary data.</text>
</comment>